<name>A0A6M5Z7H4_9BACT</name>
<gene>
    <name evidence="1" type="ORF">FTUN_8802</name>
</gene>
<keyword evidence="2" id="KW-1185">Reference proteome</keyword>
<accession>A0A6M5Z7H4</accession>
<dbReference type="EMBL" id="CP053452">
    <property type="protein sequence ID" value="QJX01163.1"/>
    <property type="molecule type" value="Genomic_DNA"/>
</dbReference>
<dbReference type="Proteomes" id="UP000503447">
    <property type="component" value="Chromosome"/>
</dbReference>
<reference evidence="2" key="1">
    <citation type="submission" date="2020-05" db="EMBL/GenBank/DDBJ databases">
        <title>Frigoriglobus tundricola gen. nov., sp. nov., a psychrotolerant cellulolytic planctomycete of the family Gemmataceae with two divergent copies of 16S rRNA gene.</title>
        <authorList>
            <person name="Kulichevskaya I.S."/>
            <person name="Ivanova A.A."/>
            <person name="Naumoff D.G."/>
            <person name="Beletsky A.V."/>
            <person name="Rijpstra W.I.C."/>
            <person name="Sinninghe Damste J.S."/>
            <person name="Mardanov A.V."/>
            <person name="Ravin N.V."/>
            <person name="Dedysh S.N."/>
        </authorList>
    </citation>
    <scope>NUCLEOTIDE SEQUENCE [LARGE SCALE GENOMIC DNA]</scope>
    <source>
        <strain evidence="2">PL17</strain>
    </source>
</reference>
<organism evidence="1 2">
    <name type="scientific">Frigoriglobus tundricola</name>
    <dbReference type="NCBI Taxonomy" id="2774151"/>
    <lineage>
        <taxon>Bacteria</taxon>
        <taxon>Pseudomonadati</taxon>
        <taxon>Planctomycetota</taxon>
        <taxon>Planctomycetia</taxon>
        <taxon>Gemmatales</taxon>
        <taxon>Gemmataceae</taxon>
        <taxon>Frigoriglobus</taxon>
    </lineage>
</organism>
<evidence type="ECO:0000313" key="2">
    <source>
        <dbReference type="Proteomes" id="UP000503447"/>
    </source>
</evidence>
<dbReference type="AlphaFoldDB" id="A0A6M5Z7H4"/>
<protein>
    <submittedName>
        <fullName evidence="1">Uncharacterized protein</fullName>
    </submittedName>
</protein>
<sequence>MPIPGDAFQDAGCEDAVILDHCRANREHTGNCWVLRLLTATG</sequence>
<dbReference type="RefSeq" id="WP_261361890.1">
    <property type="nucleotide sequence ID" value="NZ_CP053452.2"/>
</dbReference>
<evidence type="ECO:0000313" key="1">
    <source>
        <dbReference type="EMBL" id="QJX01163.1"/>
    </source>
</evidence>
<dbReference type="KEGG" id="ftj:FTUN_8802"/>
<proteinExistence type="predicted"/>